<dbReference type="InterPro" id="IPR043130">
    <property type="entry name" value="CDP-OH_PTrfase_TM_dom"/>
</dbReference>
<dbReference type="Pfam" id="PF01066">
    <property type="entry name" value="CDP-OH_P_transf"/>
    <property type="match status" value="1"/>
</dbReference>
<feature type="transmembrane region" description="Helical" evidence="1">
    <location>
        <begin position="41"/>
        <end position="58"/>
    </location>
</feature>
<comment type="caution">
    <text evidence="2">The sequence shown here is derived from an EMBL/GenBank/DDBJ whole genome shotgun (WGS) entry which is preliminary data.</text>
</comment>
<accession>A0A6V8SAJ8</accession>
<keyword evidence="1" id="KW-0812">Transmembrane</keyword>
<keyword evidence="1" id="KW-0472">Membrane</keyword>
<keyword evidence="3" id="KW-1185">Reference proteome</keyword>
<dbReference type="Gene3D" id="1.20.120.1760">
    <property type="match status" value="1"/>
</dbReference>
<evidence type="ECO:0000256" key="1">
    <source>
        <dbReference type="SAM" id="Phobius"/>
    </source>
</evidence>
<dbReference type="RefSeq" id="WP_183275835.1">
    <property type="nucleotide sequence ID" value="NZ_BLZR01000001.1"/>
</dbReference>
<sequence>MNYSEIRKYQNRDSEMLIDKYGYLISPLITKRLLKTKLRPNHVTLLMIISGLIGGVAFCFNNFYLKIVGLIFIHLWYVFDCCDGEVARIKKIYSKFGMEMDFTAHIINHPLYAFAFFLSMYQLNKYNVFLLITIFVLLIVFDLIFRNLLCFYKVYEQRMASDSGNGESNSNLSLKQIIINISNNIFLFPSFALAFPILYVVDYGFGYSISIYYSIFVLLVAVLIVSLRMLGWIRKIINI</sequence>
<evidence type="ECO:0008006" key="4">
    <source>
        <dbReference type="Google" id="ProtNLM"/>
    </source>
</evidence>
<organism evidence="2 3">
    <name type="scientific">Clostridium fungisolvens</name>
    <dbReference type="NCBI Taxonomy" id="1604897"/>
    <lineage>
        <taxon>Bacteria</taxon>
        <taxon>Bacillati</taxon>
        <taxon>Bacillota</taxon>
        <taxon>Clostridia</taxon>
        <taxon>Eubacteriales</taxon>
        <taxon>Clostridiaceae</taxon>
        <taxon>Clostridium</taxon>
    </lineage>
</organism>
<dbReference type="InterPro" id="IPR000462">
    <property type="entry name" value="CDP-OH_P_trans"/>
</dbReference>
<proteinExistence type="predicted"/>
<dbReference type="GO" id="GO:0008654">
    <property type="term" value="P:phospholipid biosynthetic process"/>
    <property type="evidence" value="ECO:0007669"/>
    <property type="project" value="InterPro"/>
</dbReference>
<protein>
    <recommendedName>
        <fullName evidence="4">CDP-alcohol phosphatidyltransferase</fullName>
    </recommendedName>
</protein>
<feature type="transmembrane region" description="Helical" evidence="1">
    <location>
        <begin position="185"/>
        <end position="205"/>
    </location>
</feature>
<dbReference type="AlphaFoldDB" id="A0A6V8SAJ8"/>
<feature type="transmembrane region" description="Helical" evidence="1">
    <location>
        <begin position="128"/>
        <end position="149"/>
    </location>
</feature>
<evidence type="ECO:0000313" key="3">
    <source>
        <dbReference type="Proteomes" id="UP000580568"/>
    </source>
</evidence>
<keyword evidence="1" id="KW-1133">Transmembrane helix</keyword>
<dbReference type="Proteomes" id="UP000580568">
    <property type="component" value="Unassembled WGS sequence"/>
</dbReference>
<evidence type="ECO:0000313" key="2">
    <source>
        <dbReference type="EMBL" id="GFP74269.1"/>
    </source>
</evidence>
<reference evidence="2 3" key="1">
    <citation type="submission" date="2020-07" db="EMBL/GenBank/DDBJ databases">
        <title>A new beta-1,3-glucan-decomposing anaerobic bacterium isolated from anoxic soil subjected to biological soil disinfestation.</title>
        <authorList>
            <person name="Ueki A."/>
            <person name="Tonouchi A."/>
        </authorList>
    </citation>
    <scope>NUCLEOTIDE SEQUENCE [LARGE SCALE GENOMIC DNA]</scope>
    <source>
        <strain evidence="2 3">TW1</strain>
    </source>
</reference>
<dbReference type="GO" id="GO:0016780">
    <property type="term" value="F:phosphotransferase activity, for other substituted phosphate groups"/>
    <property type="evidence" value="ECO:0007669"/>
    <property type="project" value="InterPro"/>
</dbReference>
<name>A0A6V8SAJ8_9CLOT</name>
<dbReference type="GO" id="GO:0016020">
    <property type="term" value="C:membrane"/>
    <property type="evidence" value="ECO:0007669"/>
    <property type="project" value="InterPro"/>
</dbReference>
<dbReference type="EMBL" id="BLZR01000001">
    <property type="protein sequence ID" value="GFP74269.1"/>
    <property type="molecule type" value="Genomic_DNA"/>
</dbReference>
<feature type="transmembrane region" description="Helical" evidence="1">
    <location>
        <begin position="211"/>
        <end position="233"/>
    </location>
</feature>
<gene>
    <name evidence="2" type="ORF">bsdtw1_00314</name>
</gene>